<feature type="transmembrane region" description="Helical" evidence="1">
    <location>
        <begin position="47"/>
        <end position="66"/>
    </location>
</feature>
<evidence type="ECO:0000256" key="1">
    <source>
        <dbReference type="SAM" id="Phobius"/>
    </source>
</evidence>
<accession>C4Z470</accession>
<dbReference type="KEGG" id="eel:EUBELI_00541"/>
<keyword evidence="1" id="KW-0472">Membrane</keyword>
<feature type="transmembrane region" description="Helical" evidence="1">
    <location>
        <begin position="86"/>
        <end position="102"/>
    </location>
</feature>
<dbReference type="HOGENOM" id="CLU_2259559_0_0_9"/>
<evidence type="ECO:0000313" key="2">
    <source>
        <dbReference type="EMBL" id="ACR71554.1"/>
    </source>
</evidence>
<organism evidence="2 3">
    <name type="scientific">Lachnospira eligens (strain ATCC 27750 / DSM 3376 / VPI C15-48 / C15-B4)</name>
    <name type="common">Eubacterium eligens</name>
    <dbReference type="NCBI Taxonomy" id="515620"/>
    <lineage>
        <taxon>Bacteria</taxon>
        <taxon>Bacillati</taxon>
        <taxon>Bacillota</taxon>
        <taxon>Clostridia</taxon>
        <taxon>Lachnospirales</taxon>
        <taxon>Lachnospiraceae</taxon>
        <taxon>Lachnospira</taxon>
    </lineage>
</organism>
<dbReference type="RefSeq" id="WP_012738790.1">
    <property type="nucleotide sequence ID" value="NC_012778.1"/>
</dbReference>
<sequence>MAAIIAVALIVAWLFIGNYLPKIIRYIISAILDVVAIVLFIMTPMSLIIRIIIIVLLAFMAIIWLAKFNRFNGNKKIEWEQSRVDGIMFTVGVIIITLIIDLF</sequence>
<dbReference type="GeneID" id="41355301"/>
<name>C4Z470_LACE2</name>
<protein>
    <submittedName>
        <fullName evidence="2">Uncharacterized protein</fullName>
    </submittedName>
</protein>
<keyword evidence="1" id="KW-0812">Transmembrane</keyword>
<dbReference type="Proteomes" id="UP000001476">
    <property type="component" value="Chromosome"/>
</dbReference>
<keyword evidence="3" id="KW-1185">Reference proteome</keyword>
<keyword evidence="1" id="KW-1133">Transmembrane helix</keyword>
<dbReference type="STRING" id="515620.EUBELI_00541"/>
<proteinExistence type="predicted"/>
<evidence type="ECO:0000313" key="3">
    <source>
        <dbReference type="Proteomes" id="UP000001476"/>
    </source>
</evidence>
<feature type="transmembrane region" description="Helical" evidence="1">
    <location>
        <begin position="24"/>
        <end position="42"/>
    </location>
</feature>
<dbReference type="AlphaFoldDB" id="C4Z470"/>
<dbReference type="EMBL" id="CP001104">
    <property type="protein sequence ID" value="ACR71554.1"/>
    <property type="molecule type" value="Genomic_DNA"/>
</dbReference>
<reference evidence="2 3" key="1">
    <citation type="journal article" date="2009" name="Proc. Natl. Acad. Sci. U.S.A.">
        <title>Characterizing a model human gut microbiota composed of members of its two dominant bacterial phyla.</title>
        <authorList>
            <person name="Mahowald M.A."/>
            <person name="Rey F.E."/>
            <person name="Seedorf H."/>
            <person name="Turnbaugh P.J."/>
            <person name="Fulton R.S."/>
            <person name="Wollam A."/>
            <person name="Shah N."/>
            <person name="Wang C."/>
            <person name="Magrini V."/>
            <person name="Wilson R.K."/>
            <person name="Cantarel B.L."/>
            <person name="Coutinho P.M."/>
            <person name="Henrissat B."/>
            <person name="Crock L.W."/>
            <person name="Russell A."/>
            <person name="Verberkmoes N.C."/>
            <person name="Hettich R.L."/>
            <person name="Gordon J.I."/>
        </authorList>
    </citation>
    <scope>NUCLEOTIDE SEQUENCE [LARGE SCALE GENOMIC DNA]</scope>
    <source>
        <strain evidence="3">ATCC 27750 / DSM 3376 / VPI C15-48 / C15-B4</strain>
    </source>
</reference>
<gene>
    <name evidence="2" type="ordered locus">EUBELI_00541</name>
</gene>